<gene>
    <name evidence="2" type="ORF">GCM10009844_21160</name>
</gene>
<name>A0ABP5LEJ4_9ACTN</name>
<keyword evidence="1" id="KW-0472">Membrane</keyword>
<keyword evidence="1" id="KW-0812">Transmembrane</keyword>
<dbReference type="RefSeq" id="WP_344151248.1">
    <property type="nucleotide sequence ID" value="NZ_BAAAQR010000005.1"/>
</dbReference>
<sequence length="170" mass="17580">MIREWTRGQWGLRVTAALGPVLALLATTPAGVQPRGWLVVLVAVLSLAHARLPESPVGTVAMGAVVVWWGVAFREGPDAWAIPAAAALVASHVAALLAGYGPDALGVDPATLRRWLVRAGAAFLLAPGAWLVAAAFRDRGEVPGVWVTGLVLALVAVVAGSYALNRGAER</sequence>
<evidence type="ECO:0000313" key="2">
    <source>
        <dbReference type="EMBL" id="GAA2145876.1"/>
    </source>
</evidence>
<dbReference type="Proteomes" id="UP001501771">
    <property type="component" value="Unassembled WGS sequence"/>
</dbReference>
<reference evidence="3" key="1">
    <citation type="journal article" date="2019" name="Int. J. Syst. Evol. Microbiol.">
        <title>The Global Catalogue of Microorganisms (GCM) 10K type strain sequencing project: providing services to taxonomists for standard genome sequencing and annotation.</title>
        <authorList>
            <consortium name="The Broad Institute Genomics Platform"/>
            <consortium name="The Broad Institute Genome Sequencing Center for Infectious Disease"/>
            <person name="Wu L."/>
            <person name="Ma J."/>
        </authorList>
    </citation>
    <scope>NUCLEOTIDE SEQUENCE [LARGE SCALE GENOMIC DNA]</scope>
    <source>
        <strain evidence="3">JCM 16022</strain>
    </source>
</reference>
<feature type="transmembrane region" description="Helical" evidence="1">
    <location>
        <begin position="115"/>
        <end position="136"/>
    </location>
</feature>
<protein>
    <submittedName>
        <fullName evidence="2">Uncharacterized protein</fullName>
    </submittedName>
</protein>
<evidence type="ECO:0000256" key="1">
    <source>
        <dbReference type="SAM" id="Phobius"/>
    </source>
</evidence>
<feature type="transmembrane region" description="Helical" evidence="1">
    <location>
        <begin position="80"/>
        <end position="100"/>
    </location>
</feature>
<keyword evidence="1" id="KW-1133">Transmembrane helix</keyword>
<accession>A0ABP5LEJ4</accession>
<evidence type="ECO:0000313" key="3">
    <source>
        <dbReference type="Proteomes" id="UP001501771"/>
    </source>
</evidence>
<dbReference type="EMBL" id="BAAAQR010000005">
    <property type="protein sequence ID" value="GAA2145876.1"/>
    <property type="molecule type" value="Genomic_DNA"/>
</dbReference>
<comment type="caution">
    <text evidence="2">The sequence shown here is derived from an EMBL/GenBank/DDBJ whole genome shotgun (WGS) entry which is preliminary data.</text>
</comment>
<keyword evidence="3" id="KW-1185">Reference proteome</keyword>
<organism evidence="2 3">
    <name type="scientific">Nocardioides koreensis</name>
    <dbReference type="NCBI Taxonomy" id="433651"/>
    <lineage>
        <taxon>Bacteria</taxon>
        <taxon>Bacillati</taxon>
        <taxon>Actinomycetota</taxon>
        <taxon>Actinomycetes</taxon>
        <taxon>Propionibacteriales</taxon>
        <taxon>Nocardioidaceae</taxon>
        <taxon>Nocardioides</taxon>
    </lineage>
</organism>
<feature type="transmembrane region" description="Helical" evidence="1">
    <location>
        <begin position="143"/>
        <end position="164"/>
    </location>
</feature>
<proteinExistence type="predicted"/>